<evidence type="ECO:0000259" key="1">
    <source>
        <dbReference type="PROSITE" id="PS51459"/>
    </source>
</evidence>
<evidence type="ECO:0000313" key="2">
    <source>
        <dbReference type="EMBL" id="KRM33252.1"/>
    </source>
</evidence>
<protein>
    <recommendedName>
        <fullName evidence="1">Fido domain-containing protein</fullName>
    </recommendedName>
</protein>
<proteinExistence type="predicted"/>
<dbReference type="AlphaFoldDB" id="X0QNW2"/>
<dbReference type="PATRIC" id="fig|1423734.3.peg.3388"/>
<dbReference type="InterPro" id="IPR036597">
    <property type="entry name" value="Fido-like_dom_sf"/>
</dbReference>
<dbReference type="SUPFAM" id="SSF140931">
    <property type="entry name" value="Fic-like"/>
    <property type="match status" value="1"/>
</dbReference>
<dbReference type="EMBL" id="AZGA01000057">
    <property type="protein sequence ID" value="KRM33252.1"/>
    <property type="molecule type" value="Genomic_DNA"/>
</dbReference>
<comment type="caution">
    <text evidence="2">The sequence shown here is derived from an EMBL/GenBank/DDBJ whole genome shotgun (WGS) entry which is preliminary data.</text>
</comment>
<keyword evidence="3" id="KW-1185">Reference proteome</keyword>
<dbReference type="RefSeq" id="WP_035453379.1">
    <property type="nucleotide sequence ID" value="NZ_AZGA01000057.1"/>
</dbReference>
<dbReference type="Pfam" id="PF02661">
    <property type="entry name" value="Fic"/>
    <property type="match status" value="1"/>
</dbReference>
<dbReference type="PROSITE" id="PS51459">
    <property type="entry name" value="FIDO"/>
    <property type="match status" value="1"/>
</dbReference>
<dbReference type="OrthoDB" id="9807853at2"/>
<dbReference type="eggNOG" id="COG3177">
    <property type="taxonomic scope" value="Bacteria"/>
</dbReference>
<dbReference type="Proteomes" id="UP000051236">
    <property type="component" value="Unassembled WGS sequence"/>
</dbReference>
<accession>X0QNW2</accession>
<dbReference type="InterPro" id="IPR003812">
    <property type="entry name" value="Fido"/>
</dbReference>
<organism evidence="2 3">
    <name type="scientific">Agrilactobacillus composti DSM 18527 = JCM 14202</name>
    <dbReference type="NCBI Taxonomy" id="1423734"/>
    <lineage>
        <taxon>Bacteria</taxon>
        <taxon>Bacillati</taxon>
        <taxon>Bacillota</taxon>
        <taxon>Bacilli</taxon>
        <taxon>Lactobacillales</taxon>
        <taxon>Lactobacillaceae</taxon>
        <taxon>Agrilactobacillus</taxon>
    </lineage>
</organism>
<dbReference type="Gene3D" id="1.10.3290.10">
    <property type="entry name" value="Fido-like domain"/>
    <property type="match status" value="1"/>
</dbReference>
<sequence length="246" mass="27387">MQYTALARLIMALGSFNNYRSTAYQTKLALAHHSTAYLCQTETDIAIFTDALKGIAAIQKIGFNTQSIIAVNRVFDSPAKIQPTAPGRLRNAQIHTDDKIVIPLGSRTKIAYYPPAVITPQDLEVIVTQYQHSPQQERDAWRVFAQLAKLQPFQDGNKRTALIATNAAFDTLKSGDYLILPTNDLDLADFMIGLMRYYAATDTTGENQALARMLQLLPSAAERHQELTKPITSEKPLDPKTIRIKP</sequence>
<evidence type="ECO:0000313" key="3">
    <source>
        <dbReference type="Proteomes" id="UP000051236"/>
    </source>
</evidence>
<reference evidence="2 3" key="1">
    <citation type="journal article" date="2015" name="Genome Announc.">
        <title>Expanding the biotechnology potential of lactobacilli through comparative genomics of 213 strains and associated genera.</title>
        <authorList>
            <person name="Sun Z."/>
            <person name="Harris H.M."/>
            <person name="McCann A."/>
            <person name="Guo C."/>
            <person name="Argimon S."/>
            <person name="Zhang W."/>
            <person name="Yang X."/>
            <person name="Jeffery I.B."/>
            <person name="Cooney J.C."/>
            <person name="Kagawa T.F."/>
            <person name="Liu W."/>
            <person name="Song Y."/>
            <person name="Salvetti E."/>
            <person name="Wrobel A."/>
            <person name="Rasinkangas P."/>
            <person name="Parkhill J."/>
            <person name="Rea M.C."/>
            <person name="O'Sullivan O."/>
            <person name="Ritari J."/>
            <person name="Douillard F.P."/>
            <person name="Paul Ross R."/>
            <person name="Yang R."/>
            <person name="Briner A.E."/>
            <person name="Felis G.E."/>
            <person name="de Vos W.M."/>
            <person name="Barrangou R."/>
            <person name="Klaenhammer T.R."/>
            <person name="Caufield P.W."/>
            <person name="Cui Y."/>
            <person name="Zhang H."/>
            <person name="O'Toole P.W."/>
        </authorList>
    </citation>
    <scope>NUCLEOTIDE SEQUENCE [LARGE SCALE GENOMIC DNA]</scope>
    <source>
        <strain evidence="2 3">DSM 18527</strain>
    </source>
</reference>
<name>X0QNW2_9LACO</name>
<feature type="domain" description="Fido" evidence="1">
    <location>
        <begin position="63"/>
        <end position="216"/>
    </location>
</feature>
<dbReference type="STRING" id="1423734.FC83_GL003336"/>
<gene>
    <name evidence="2" type="ORF">FC83_GL003336</name>
</gene>